<evidence type="ECO:0000313" key="1">
    <source>
        <dbReference type="EMBL" id="MDX9686253.1"/>
    </source>
</evidence>
<dbReference type="STRING" id="1002526.SAMN05216578_106120"/>
<proteinExistence type="predicted"/>
<evidence type="ECO:0000313" key="2">
    <source>
        <dbReference type="EMBL" id="SFQ84398.1"/>
    </source>
</evidence>
<keyword evidence="4" id="KW-1185">Reference proteome</keyword>
<sequence length="50" mass="5931">MWKPNPGPHHNPSGNSTFWWCRPFAAQDDPLCRINRHQPLPAWRRKALLK</sequence>
<evidence type="ECO:0000313" key="3">
    <source>
        <dbReference type="Proteomes" id="UP000242815"/>
    </source>
</evidence>
<dbReference type="AlphaFoldDB" id="A0A1I6BTV7"/>
<dbReference type="Proteomes" id="UP000242815">
    <property type="component" value="Unassembled WGS sequence"/>
</dbReference>
<organism evidence="2 3">
    <name type="scientific">Halopseudomonas formosensis</name>
    <dbReference type="NCBI Taxonomy" id="1002526"/>
    <lineage>
        <taxon>Bacteria</taxon>
        <taxon>Pseudomonadati</taxon>
        <taxon>Pseudomonadota</taxon>
        <taxon>Gammaproteobacteria</taxon>
        <taxon>Pseudomonadales</taxon>
        <taxon>Pseudomonadaceae</taxon>
        <taxon>Halopseudomonas</taxon>
    </lineage>
</organism>
<accession>A0A1I6BTV7</accession>
<reference evidence="2 3" key="1">
    <citation type="submission" date="2016-10" db="EMBL/GenBank/DDBJ databases">
        <authorList>
            <person name="de Groot N.N."/>
        </authorList>
    </citation>
    <scope>NUCLEOTIDE SEQUENCE [LARGE SCALE GENOMIC DNA]</scope>
    <source>
        <strain evidence="2 3">JCM 18415</strain>
    </source>
</reference>
<dbReference type="EMBL" id="FOYD01000006">
    <property type="protein sequence ID" value="SFQ84398.1"/>
    <property type="molecule type" value="Genomic_DNA"/>
</dbReference>
<dbReference type="EMBL" id="JAVRDO010000002">
    <property type="protein sequence ID" value="MDX9686253.1"/>
    <property type="molecule type" value="Genomic_DNA"/>
</dbReference>
<reference evidence="4" key="2">
    <citation type="submission" date="2023-07" db="EMBL/GenBank/DDBJ databases">
        <authorList>
            <person name="de Witt J."/>
        </authorList>
    </citation>
    <scope>NUCLEOTIDE SEQUENCE [LARGE SCALE GENOMIC DNA]</scope>
    <source>
        <strain evidence="4">FZJ</strain>
    </source>
</reference>
<dbReference type="RefSeq" id="WP_177197840.1">
    <property type="nucleotide sequence ID" value="NZ_FOYD01000006.1"/>
</dbReference>
<evidence type="ECO:0000313" key="4">
    <source>
        <dbReference type="Proteomes" id="UP001281217"/>
    </source>
</evidence>
<name>A0A1I6BTV7_9GAMM</name>
<reference evidence="1" key="3">
    <citation type="submission" date="2024-05" db="EMBL/GenBank/DDBJ databases">
        <authorList>
            <person name="de Witt J."/>
        </authorList>
    </citation>
    <scope>NUCLEOTIDE SEQUENCE</scope>
    <source>
        <strain evidence="1">FZJ</strain>
    </source>
</reference>
<protein>
    <submittedName>
        <fullName evidence="2">Uncharacterized protein</fullName>
    </submittedName>
</protein>
<gene>
    <name evidence="1" type="ORF">RED13_000640</name>
    <name evidence="2" type="ORF">SAMN05216578_106120</name>
</gene>
<dbReference type="Proteomes" id="UP001281217">
    <property type="component" value="Unassembled WGS sequence"/>
</dbReference>